<protein>
    <recommendedName>
        <fullName evidence="1">ARB-07466-like C-terminal domain-containing protein</fullName>
    </recommendedName>
</protein>
<dbReference type="Pfam" id="PF26571">
    <property type="entry name" value="VldE"/>
    <property type="match status" value="1"/>
</dbReference>
<comment type="caution">
    <text evidence="2">The sequence shown here is derived from an EMBL/GenBank/DDBJ whole genome shotgun (WGS) entry which is preliminary data.</text>
</comment>
<dbReference type="InterPro" id="IPR058593">
    <property type="entry name" value="ARB_07466-like_C"/>
</dbReference>
<dbReference type="Proteomes" id="UP000612956">
    <property type="component" value="Unassembled WGS sequence"/>
</dbReference>
<organism evidence="2 3">
    <name type="scientific">Nocardia camponoti</name>
    <dbReference type="NCBI Taxonomy" id="1616106"/>
    <lineage>
        <taxon>Bacteria</taxon>
        <taxon>Bacillati</taxon>
        <taxon>Actinomycetota</taxon>
        <taxon>Actinomycetes</taxon>
        <taxon>Mycobacteriales</taxon>
        <taxon>Nocardiaceae</taxon>
        <taxon>Nocardia</taxon>
    </lineage>
</organism>
<evidence type="ECO:0000259" key="1">
    <source>
        <dbReference type="Pfam" id="PF26571"/>
    </source>
</evidence>
<proteinExistence type="predicted"/>
<accession>A0A917VE50</accession>
<gene>
    <name evidence="2" type="ORF">GCM10011591_43640</name>
</gene>
<reference evidence="2" key="1">
    <citation type="journal article" date="2014" name="Int. J. Syst. Evol. Microbiol.">
        <title>Complete genome sequence of Corynebacterium casei LMG S-19264T (=DSM 44701T), isolated from a smear-ripened cheese.</title>
        <authorList>
            <consortium name="US DOE Joint Genome Institute (JGI-PGF)"/>
            <person name="Walter F."/>
            <person name="Albersmeier A."/>
            <person name="Kalinowski J."/>
            <person name="Ruckert C."/>
        </authorList>
    </citation>
    <scope>NUCLEOTIDE SEQUENCE</scope>
    <source>
        <strain evidence="2">CGMCC 4.7278</strain>
    </source>
</reference>
<keyword evidence="3" id="KW-1185">Reference proteome</keyword>
<sequence>MPAHRKVSASWRTRTPLAVCSVAATVPAMLWMSLRPPVAVEHTVEPRAVVDKDRVPAAYVRPVSQPIDPEEASSLNKAKALCSTTLHGAQPRVAQVGHLLQNAFGIADIGAAEGRGDGDHAAGLALDLMMPDSSLGDVVADFVLANKERFGVTYVIWKQRYNDGAGWSFMEDRGSPTANHYDHVHVSFEAGGRANFSC</sequence>
<name>A0A917VE50_9NOCA</name>
<dbReference type="EMBL" id="BMMW01000005">
    <property type="protein sequence ID" value="GGK66759.1"/>
    <property type="molecule type" value="Genomic_DNA"/>
</dbReference>
<evidence type="ECO:0000313" key="2">
    <source>
        <dbReference type="EMBL" id="GGK66759.1"/>
    </source>
</evidence>
<reference evidence="2" key="2">
    <citation type="submission" date="2020-09" db="EMBL/GenBank/DDBJ databases">
        <authorList>
            <person name="Sun Q."/>
            <person name="Zhou Y."/>
        </authorList>
    </citation>
    <scope>NUCLEOTIDE SEQUENCE</scope>
    <source>
        <strain evidence="2">CGMCC 4.7278</strain>
    </source>
</reference>
<feature type="domain" description="ARB-07466-like C-terminal" evidence="1">
    <location>
        <begin position="87"/>
        <end position="181"/>
    </location>
</feature>
<dbReference type="AlphaFoldDB" id="A0A917VE50"/>
<evidence type="ECO:0000313" key="3">
    <source>
        <dbReference type="Proteomes" id="UP000612956"/>
    </source>
</evidence>